<sequence>MSDPVLGALGFAAVLMLAALRVPIAVAMGAVGAVGAVWLMGWPSASYVMASLPFEAVFPYGLSVVPLFIFMGVFAAHSGLSANLYSGVHAFLGHLRGGLAMATVGACGVFGAICGSSLATCATMGRVALPEMRARRYAPSLAGASVAAGGTLGVLIPPSILLVVFALLTEQSIGALFAAAMIPGALAMLLYIAAIAVQVRRRPEAGPAAERAGGRERWRAFKRMWDAFLLILLVIGGIYAGLFSPTEAAAIGAGGAILFTALRGRLTLAALKAGVEETAELTGMIFLILIGAALFNFFIEASGLTRSLVDAISAADLPAWAVLIAVLLFYLVLGCFMDSLSMILLTVTPAFGIATGFGFDPIWFGILVVSVAEIGLITPPIGMNLFVIQGVSRDLSLGTLARGILPFILADGMRIALLVLIPGLSLWLPRLFRLMP</sequence>
<feature type="transmembrane region" description="Helical" evidence="7">
    <location>
        <begin position="100"/>
        <end position="129"/>
    </location>
</feature>
<dbReference type="Pfam" id="PF06808">
    <property type="entry name" value="DctM"/>
    <property type="match status" value="1"/>
</dbReference>
<evidence type="ECO:0000256" key="5">
    <source>
        <dbReference type="ARBA" id="ARBA00022989"/>
    </source>
</evidence>
<dbReference type="EMBL" id="JAGMWN010000003">
    <property type="protein sequence ID" value="MBP5856900.1"/>
    <property type="molecule type" value="Genomic_DNA"/>
</dbReference>
<keyword evidence="7" id="KW-0813">Transport</keyword>
<name>A0A8J7RYY2_9PROT</name>
<feature type="transmembrane region" description="Helical" evidence="7">
    <location>
        <begin position="141"/>
        <end position="167"/>
    </location>
</feature>
<evidence type="ECO:0000256" key="3">
    <source>
        <dbReference type="ARBA" id="ARBA00022519"/>
    </source>
</evidence>
<proteinExistence type="inferred from homology"/>
<evidence type="ECO:0000259" key="8">
    <source>
        <dbReference type="Pfam" id="PF06808"/>
    </source>
</evidence>
<keyword evidence="3 7" id="KW-0997">Cell inner membrane</keyword>
<comment type="caution">
    <text evidence="9">The sequence shown here is derived from an EMBL/GenBank/DDBJ whole genome shotgun (WGS) entry which is preliminary data.</text>
</comment>
<evidence type="ECO:0000256" key="4">
    <source>
        <dbReference type="ARBA" id="ARBA00022692"/>
    </source>
</evidence>
<comment type="similarity">
    <text evidence="7">Belongs to the TRAP transporter large permease family.</text>
</comment>
<feature type="domain" description="TRAP C4-dicarboxylate transport system permease DctM subunit" evidence="8">
    <location>
        <begin position="12"/>
        <end position="423"/>
    </location>
</feature>
<dbReference type="AlphaFoldDB" id="A0A8J7RYY2"/>
<evidence type="ECO:0000256" key="2">
    <source>
        <dbReference type="ARBA" id="ARBA00022475"/>
    </source>
</evidence>
<feature type="transmembrane region" description="Helical" evidence="7">
    <location>
        <begin position="31"/>
        <end position="50"/>
    </location>
</feature>
<keyword evidence="5 7" id="KW-1133">Transmembrane helix</keyword>
<organism evidence="9 10">
    <name type="scientific">Marivibrio halodurans</name>
    <dbReference type="NCBI Taxonomy" id="2039722"/>
    <lineage>
        <taxon>Bacteria</taxon>
        <taxon>Pseudomonadati</taxon>
        <taxon>Pseudomonadota</taxon>
        <taxon>Alphaproteobacteria</taxon>
        <taxon>Rhodospirillales</taxon>
        <taxon>Rhodospirillaceae</taxon>
        <taxon>Marivibrio</taxon>
    </lineage>
</organism>
<keyword evidence="10" id="KW-1185">Reference proteome</keyword>
<dbReference type="RefSeq" id="WP_210681482.1">
    <property type="nucleotide sequence ID" value="NZ_JAGMWN010000003.1"/>
</dbReference>
<keyword evidence="2" id="KW-1003">Cell membrane</keyword>
<reference evidence="9" key="1">
    <citation type="submission" date="2021-04" db="EMBL/GenBank/DDBJ databases">
        <authorList>
            <person name="Zhang D.-C."/>
        </authorList>
    </citation>
    <scope>NUCLEOTIDE SEQUENCE</scope>
    <source>
        <strain evidence="9">CGMCC 1.15697</strain>
    </source>
</reference>
<accession>A0A8J7RYY2</accession>
<keyword evidence="4 7" id="KW-0812">Transmembrane</keyword>
<dbReference type="InterPro" id="IPR004681">
    <property type="entry name" value="TRAP_DctM"/>
</dbReference>
<comment type="function">
    <text evidence="7">Part of the tripartite ATP-independent periplasmic (TRAP) transport system.</text>
</comment>
<feature type="transmembrane region" description="Helical" evidence="7">
    <location>
        <begin position="311"/>
        <end position="333"/>
    </location>
</feature>
<feature type="transmembrane region" description="Helical" evidence="7">
    <location>
        <begin position="224"/>
        <end position="242"/>
    </location>
</feature>
<evidence type="ECO:0000313" key="10">
    <source>
        <dbReference type="Proteomes" id="UP000672602"/>
    </source>
</evidence>
<feature type="transmembrane region" description="Helical" evidence="7">
    <location>
        <begin position="173"/>
        <end position="197"/>
    </location>
</feature>
<dbReference type="Proteomes" id="UP000672602">
    <property type="component" value="Unassembled WGS sequence"/>
</dbReference>
<dbReference type="PANTHER" id="PTHR33362:SF5">
    <property type="entry name" value="C4-DICARBOXYLATE TRAP TRANSPORTER LARGE PERMEASE PROTEIN DCTM"/>
    <property type="match status" value="1"/>
</dbReference>
<feature type="transmembrane region" description="Helical" evidence="7">
    <location>
        <begin position="278"/>
        <end position="299"/>
    </location>
</feature>
<protein>
    <recommendedName>
        <fullName evidence="7">TRAP transporter large permease protein</fullName>
    </recommendedName>
</protein>
<comment type="subcellular location">
    <subcellularLocation>
        <location evidence="1 7">Cell inner membrane</location>
        <topology evidence="1 7">Multi-pass membrane protein</topology>
    </subcellularLocation>
</comment>
<feature type="transmembrane region" description="Helical" evidence="7">
    <location>
        <begin position="340"/>
        <end position="357"/>
    </location>
</feature>
<feature type="transmembrane region" description="Helical" evidence="7">
    <location>
        <begin position="57"/>
        <end position="80"/>
    </location>
</feature>
<feature type="transmembrane region" description="Helical" evidence="7">
    <location>
        <begin position="248"/>
        <end position="266"/>
    </location>
</feature>
<dbReference type="GO" id="GO:0005886">
    <property type="term" value="C:plasma membrane"/>
    <property type="evidence" value="ECO:0007669"/>
    <property type="project" value="UniProtKB-SubCell"/>
</dbReference>
<comment type="subunit">
    <text evidence="7">The complex comprises the extracytoplasmic solute receptor protein and the two transmembrane proteins.</text>
</comment>
<dbReference type="PANTHER" id="PTHR33362">
    <property type="entry name" value="SIALIC ACID TRAP TRANSPORTER PERMEASE PROTEIN SIAT-RELATED"/>
    <property type="match status" value="1"/>
</dbReference>
<dbReference type="InterPro" id="IPR010656">
    <property type="entry name" value="DctM"/>
</dbReference>
<evidence type="ECO:0000256" key="1">
    <source>
        <dbReference type="ARBA" id="ARBA00004429"/>
    </source>
</evidence>
<gene>
    <name evidence="9" type="ORF">KAJ83_07765</name>
</gene>
<feature type="transmembrane region" description="Helical" evidence="7">
    <location>
        <begin position="363"/>
        <end position="388"/>
    </location>
</feature>
<dbReference type="PIRSF" id="PIRSF006066">
    <property type="entry name" value="HI0050"/>
    <property type="match status" value="1"/>
</dbReference>
<dbReference type="NCBIfam" id="TIGR00786">
    <property type="entry name" value="dctM"/>
    <property type="match status" value="1"/>
</dbReference>
<evidence type="ECO:0000313" key="9">
    <source>
        <dbReference type="EMBL" id="MBP5856900.1"/>
    </source>
</evidence>
<evidence type="ECO:0000256" key="7">
    <source>
        <dbReference type="RuleBase" id="RU369079"/>
    </source>
</evidence>
<keyword evidence="6 7" id="KW-0472">Membrane</keyword>
<dbReference type="GO" id="GO:0022857">
    <property type="term" value="F:transmembrane transporter activity"/>
    <property type="evidence" value="ECO:0007669"/>
    <property type="project" value="UniProtKB-UniRule"/>
</dbReference>
<evidence type="ECO:0000256" key="6">
    <source>
        <dbReference type="ARBA" id="ARBA00023136"/>
    </source>
</evidence>
<feature type="transmembrane region" description="Helical" evidence="7">
    <location>
        <begin position="400"/>
        <end position="428"/>
    </location>
</feature>